<feature type="non-terminal residue" evidence="1">
    <location>
        <position position="1"/>
    </location>
</feature>
<sequence>VHRIEWWMRLYGGDTPKRHCCLLQQPNYPREFGDKLVDIYSEMIAHKSGMPVLPETLPTAEQTFEQMVFDDLWADAHLQSVVQWLRGSQGLRIPESFRALLPPRL</sequence>
<reference evidence="1 2" key="1">
    <citation type="submission" date="2024-02" db="EMBL/GenBank/DDBJ databases">
        <authorList>
            <person name="Chen Y."/>
            <person name="Shah S."/>
            <person name="Dougan E. K."/>
            <person name="Thang M."/>
            <person name="Chan C."/>
        </authorList>
    </citation>
    <scope>NUCLEOTIDE SEQUENCE [LARGE SCALE GENOMIC DNA]</scope>
</reference>
<organism evidence="1 2">
    <name type="scientific">Durusdinium trenchii</name>
    <dbReference type="NCBI Taxonomy" id="1381693"/>
    <lineage>
        <taxon>Eukaryota</taxon>
        <taxon>Sar</taxon>
        <taxon>Alveolata</taxon>
        <taxon>Dinophyceae</taxon>
        <taxon>Suessiales</taxon>
        <taxon>Symbiodiniaceae</taxon>
        <taxon>Durusdinium</taxon>
    </lineage>
</organism>
<evidence type="ECO:0000313" key="1">
    <source>
        <dbReference type="EMBL" id="CAK9083565.1"/>
    </source>
</evidence>
<accession>A0ABP0Q5P5</accession>
<proteinExistence type="predicted"/>
<dbReference type="EMBL" id="CAXAMM010039076">
    <property type="protein sequence ID" value="CAK9083565.1"/>
    <property type="molecule type" value="Genomic_DNA"/>
</dbReference>
<evidence type="ECO:0000313" key="2">
    <source>
        <dbReference type="Proteomes" id="UP001642464"/>
    </source>
</evidence>
<comment type="caution">
    <text evidence="1">The sequence shown here is derived from an EMBL/GenBank/DDBJ whole genome shotgun (WGS) entry which is preliminary data.</text>
</comment>
<name>A0ABP0Q5P5_9DINO</name>
<dbReference type="Proteomes" id="UP001642464">
    <property type="component" value="Unassembled WGS sequence"/>
</dbReference>
<protein>
    <submittedName>
        <fullName evidence="1">Chloroplastic</fullName>
    </submittedName>
</protein>
<keyword evidence="2" id="KW-1185">Reference proteome</keyword>
<gene>
    <name evidence="1" type="ORF">SCF082_LOCUS39668</name>
</gene>